<dbReference type="PANTHER" id="PTHR43056:SF5">
    <property type="entry name" value="PEPTIDASE S9 PROLYL OLIGOPEPTIDASE CATALYTIC DOMAIN-CONTAINING PROTEIN"/>
    <property type="match status" value="1"/>
</dbReference>
<dbReference type="OrthoDB" id="128799at2"/>
<dbReference type="Pfam" id="PF00326">
    <property type="entry name" value="Peptidase_S9"/>
    <property type="match status" value="1"/>
</dbReference>
<dbReference type="PANTHER" id="PTHR43056">
    <property type="entry name" value="PEPTIDASE S9 PROLYL OLIGOPEPTIDASE"/>
    <property type="match status" value="1"/>
</dbReference>
<dbReference type="SUPFAM" id="SSF69322">
    <property type="entry name" value="Tricorn protease domain 2"/>
    <property type="match status" value="1"/>
</dbReference>
<proteinExistence type="predicted"/>
<keyword evidence="3" id="KW-1185">Reference proteome</keyword>
<keyword evidence="2" id="KW-0645">Protease</keyword>
<dbReference type="SUPFAM" id="SSF53474">
    <property type="entry name" value="alpha/beta-Hydrolases"/>
    <property type="match status" value="1"/>
</dbReference>
<dbReference type="GO" id="GO:0004177">
    <property type="term" value="F:aminopeptidase activity"/>
    <property type="evidence" value="ECO:0007669"/>
    <property type="project" value="UniProtKB-KW"/>
</dbReference>
<name>A0A1G8BU76_9MICO</name>
<dbReference type="InterPro" id="IPR001375">
    <property type="entry name" value="Peptidase_S9_cat"/>
</dbReference>
<keyword evidence="2" id="KW-0378">Hydrolase</keyword>
<gene>
    <name evidence="2" type="ORF">SAMN04489810_2900</name>
</gene>
<evidence type="ECO:0000259" key="1">
    <source>
        <dbReference type="Pfam" id="PF00326"/>
    </source>
</evidence>
<dbReference type="InterPro" id="IPR050585">
    <property type="entry name" value="Xaa-Pro_dipeptidyl-ppase/CocE"/>
</dbReference>
<organism evidence="2 3">
    <name type="scientific">Microbacterium pygmaeum</name>
    <dbReference type="NCBI Taxonomy" id="370764"/>
    <lineage>
        <taxon>Bacteria</taxon>
        <taxon>Bacillati</taxon>
        <taxon>Actinomycetota</taxon>
        <taxon>Actinomycetes</taxon>
        <taxon>Micrococcales</taxon>
        <taxon>Microbacteriaceae</taxon>
        <taxon>Microbacterium</taxon>
    </lineage>
</organism>
<dbReference type="STRING" id="370764.SAMN04489810_2900"/>
<sequence length="638" mass="67371">MTDSIPFGSWPSPLTAAEVSAASPRIDGARYVGDEIWWGEGVPDEGGRTTVRRCAADGTVHEVLPNPWSARSRVNEYGGGSWTATDAGDLLFVEKTDQRIWSLSPDRTPTPLTPGDGRMRFGGLSAQYGRVLAIRETDAEGTTPLRDIVSIALDGAGITSLVGGSDFLAHPALSPDGTMLAWIAWNHPDMPWDRSELRVGRIHDGTVSEWEVIAGAGSSPVQPVWADASSLVFADDVSGRWNLWRRRVDADAKPIAPAEPIAPAQADTGGPVWVLGSRWFALLEDDTIVAVRTQGDDALVRLDAQGAHVLPVPPVSELLIEDASGSRVLISGAPADAPAGLWEIDLAGAADVRTVRGGTSPWGPEWLPSARPVVVDGPRGPVHAFDFPPTNPTAHPPHGELPPYLVYVHGGPTTHRGGAASARIAYFTSRGIGVLDVNYGGSSGYGRAYRERLRGQWGIVDVEDVAAAAAGIAAEGLADPARMTVAGGSAGGWTVLAALANTDVFAAGISRYGVGDARALAADTHDFEAHYLDGLIGPLPEAEALYRERSPLTHPERFRVPLLLLQGADDPVVPPAQSEAIRDALVDRGIPHAYIVYAGEGHGFRRAENIVHALESELAFLGAVFGFPTPGVAPIDLS</sequence>
<reference evidence="2 3" key="1">
    <citation type="submission" date="2016-10" db="EMBL/GenBank/DDBJ databases">
        <authorList>
            <person name="de Groot N.N."/>
        </authorList>
    </citation>
    <scope>NUCLEOTIDE SEQUENCE [LARGE SCALE GENOMIC DNA]</scope>
    <source>
        <strain evidence="2 3">DSM 23142</strain>
    </source>
</reference>
<dbReference type="RefSeq" id="WP_091491572.1">
    <property type="nucleotide sequence ID" value="NZ_LT629692.1"/>
</dbReference>
<accession>A0A1G8BU76</accession>
<dbReference type="Gene3D" id="3.40.50.1820">
    <property type="entry name" value="alpha/beta hydrolase"/>
    <property type="match status" value="1"/>
</dbReference>
<dbReference type="GO" id="GO:0006508">
    <property type="term" value="P:proteolysis"/>
    <property type="evidence" value="ECO:0007669"/>
    <property type="project" value="InterPro"/>
</dbReference>
<dbReference type="InterPro" id="IPR029058">
    <property type="entry name" value="AB_hydrolase_fold"/>
</dbReference>
<dbReference type="GO" id="GO:0008236">
    <property type="term" value="F:serine-type peptidase activity"/>
    <property type="evidence" value="ECO:0007669"/>
    <property type="project" value="InterPro"/>
</dbReference>
<dbReference type="AlphaFoldDB" id="A0A1G8BU76"/>
<dbReference type="EMBL" id="LT629692">
    <property type="protein sequence ID" value="SDH36664.1"/>
    <property type="molecule type" value="Genomic_DNA"/>
</dbReference>
<protein>
    <submittedName>
        <fullName evidence="2">Dipeptidyl aminopeptidase/acylaminoacyl peptidase</fullName>
    </submittedName>
</protein>
<keyword evidence="2" id="KW-0031">Aminopeptidase</keyword>
<feature type="domain" description="Peptidase S9 prolyl oligopeptidase catalytic" evidence="1">
    <location>
        <begin position="421"/>
        <end position="626"/>
    </location>
</feature>
<evidence type="ECO:0000313" key="2">
    <source>
        <dbReference type="EMBL" id="SDH36664.1"/>
    </source>
</evidence>
<dbReference type="Proteomes" id="UP000199009">
    <property type="component" value="Chromosome I"/>
</dbReference>
<evidence type="ECO:0000313" key="3">
    <source>
        <dbReference type="Proteomes" id="UP000199009"/>
    </source>
</evidence>